<evidence type="ECO:0000313" key="2">
    <source>
        <dbReference type="Proteomes" id="UP000562682"/>
    </source>
</evidence>
<dbReference type="AlphaFoldDB" id="A0A8H5U357"/>
<sequence>MEGLKRLLLFTNSDFGQANVVLATAHELGLARQDVEIHIASFRDLRNGVDNASRFMQTIAAQQKKKILRPFVFHEIGGTSWGPATKRPETAIFETLELTPGLVNSAIGVAVLPAVMIPWSPREFLDIYKETERVFDEVKPDLTIVEPLFTQGLTFCHHRGVSACSALPYPIPWSLIPWNVCFGFVAGYTLLTDTRLKRTTEKLREDIDPCITLMTMMELGVLKPAPPNLPILVASSPDIDYPFSVIPRQITSCGPIIRAAPPINEADAGLTGWLSQGPTIYVNLGTHHKSNPTEAHEMSKAFRKVLEHADALHCAGKPLQVLWKLGRLPDEEGNAPKRDSYTDEWALVTDELQAYIKRDRVRITDWLVAEPNSGIPQALLPAWTDCYDFANRVELLGIGRWANKEAKPRWQENELAEALLEILFGSESVGIRKRAEEVASRHPEWEGRQMAAQEILNHLLKLYDDTMRSELQDSKPIDNNNTAEFQ</sequence>
<name>A0A8H5U357_9HYPO</name>
<reference evidence="1 2" key="1">
    <citation type="submission" date="2020-05" db="EMBL/GenBank/DDBJ databases">
        <title>Identification and distribution of gene clusters putatively required for synthesis of sphingolipid metabolism inhibitors in phylogenetically diverse species of the filamentous fungus Fusarium.</title>
        <authorList>
            <person name="Kim H.-S."/>
            <person name="Busman M."/>
            <person name="Brown D.W."/>
            <person name="Divon H."/>
            <person name="Uhlig S."/>
            <person name="Proctor R.H."/>
        </authorList>
    </citation>
    <scope>NUCLEOTIDE SEQUENCE [LARGE SCALE GENOMIC DNA]</scope>
    <source>
        <strain evidence="1 2">NRRL 25311</strain>
    </source>
</reference>
<dbReference type="Proteomes" id="UP000562682">
    <property type="component" value="Unassembled WGS sequence"/>
</dbReference>
<keyword evidence="1" id="KW-0808">Transferase</keyword>
<keyword evidence="2" id="KW-1185">Reference proteome</keyword>
<dbReference type="GO" id="GO:0016740">
    <property type="term" value="F:transferase activity"/>
    <property type="evidence" value="ECO:0007669"/>
    <property type="project" value="UniProtKB-KW"/>
</dbReference>
<dbReference type="EMBL" id="JAAOAK010000231">
    <property type="protein sequence ID" value="KAF5681851.1"/>
    <property type="molecule type" value="Genomic_DNA"/>
</dbReference>
<organism evidence="1 2">
    <name type="scientific">Fusarium denticulatum</name>
    <dbReference type="NCBI Taxonomy" id="48507"/>
    <lineage>
        <taxon>Eukaryota</taxon>
        <taxon>Fungi</taxon>
        <taxon>Dikarya</taxon>
        <taxon>Ascomycota</taxon>
        <taxon>Pezizomycotina</taxon>
        <taxon>Sordariomycetes</taxon>
        <taxon>Hypocreomycetidae</taxon>
        <taxon>Hypocreales</taxon>
        <taxon>Nectriaceae</taxon>
        <taxon>Fusarium</taxon>
        <taxon>Fusarium fujikuroi species complex</taxon>
    </lineage>
</organism>
<proteinExistence type="predicted"/>
<evidence type="ECO:0000313" key="1">
    <source>
        <dbReference type="EMBL" id="KAF5681851.1"/>
    </source>
</evidence>
<dbReference type="SUPFAM" id="SSF53756">
    <property type="entry name" value="UDP-Glycosyltransferase/glycogen phosphorylase"/>
    <property type="match status" value="1"/>
</dbReference>
<gene>
    <name evidence="1" type="ORF">FDENT_7918</name>
</gene>
<dbReference type="Gene3D" id="3.40.50.2000">
    <property type="entry name" value="Glycogen Phosphorylase B"/>
    <property type="match status" value="2"/>
</dbReference>
<protein>
    <submittedName>
        <fullName evidence="1">UDP-glycosyltransferase 84B2</fullName>
    </submittedName>
</protein>
<comment type="caution">
    <text evidence="1">The sequence shown here is derived from an EMBL/GenBank/DDBJ whole genome shotgun (WGS) entry which is preliminary data.</text>
</comment>
<accession>A0A8H5U357</accession>